<name>A0A5B7CPR4_PORTR</name>
<evidence type="ECO:0000313" key="1">
    <source>
        <dbReference type="EMBL" id="MPC11717.1"/>
    </source>
</evidence>
<keyword evidence="2" id="KW-1185">Reference proteome</keyword>
<evidence type="ECO:0000313" key="2">
    <source>
        <dbReference type="Proteomes" id="UP000324222"/>
    </source>
</evidence>
<reference evidence="1 2" key="1">
    <citation type="submission" date="2019-05" db="EMBL/GenBank/DDBJ databases">
        <title>Another draft genome of Portunus trituberculatus and its Hox gene families provides insights of decapod evolution.</title>
        <authorList>
            <person name="Jeong J.-H."/>
            <person name="Song I."/>
            <person name="Kim S."/>
            <person name="Choi T."/>
            <person name="Kim D."/>
            <person name="Ryu S."/>
            <person name="Kim W."/>
        </authorList>
    </citation>
    <scope>NUCLEOTIDE SEQUENCE [LARGE SCALE GENOMIC DNA]</scope>
    <source>
        <tissue evidence="1">Muscle</tissue>
    </source>
</reference>
<comment type="caution">
    <text evidence="1">The sequence shown here is derived from an EMBL/GenBank/DDBJ whole genome shotgun (WGS) entry which is preliminary data.</text>
</comment>
<protein>
    <submittedName>
        <fullName evidence="1">Uncharacterized protein</fullName>
    </submittedName>
</protein>
<dbReference type="AlphaFoldDB" id="A0A5B7CPR4"/>
<accession>A0A5B7CPR4</accession>
<dbReference type="EMBL" id="VSRR010000178">
    <property type="protein sequence ID" value="MPC11717.1"/>
    <property type="molecule type" value="Genomic_DNA"/>
</dbReference>
<sequence>MTRLQGIVYPDASVMELQVFLVVVWRLITYQRRLSPVLKAIHSHHSKTPFKGKRIVIHIRGVLSCVPLIQPQGHQGGSAASIASQHPHTNTHHSYMPPALNTQDTSTLHTLMYNITCCGVASLCVSAHRHSFQDNPRAMQ</sequence>
<dbReference type="Proteomes" id="UP000324222">
    <property type="component" value="Unassembled WGS sequence"/>
</dbReference>
<gene>
    <name evidence="1" type="ORF">E2C01_004391</name>
</gene>
<proteinExistence type="predicted"/>
<organism evidence="1 2">
    <name type="scientific">Portunus trituberculatus</name>
    <name type="common">Swimming crab</name>
    <name type="synonym">Neptunus trituberculatus</name>
    <dbReference type="NCBI Taxonomy" id="210409"/>
    <lineage>
        <taxon>Eukaryota</taxon>
        <taxon>Metazoa</taxon>
        <taxon>Ecdysozoa</taxon>
        <taxon>Arthropoda</taxon>
        <taxon>Crustacea</taxon>
        <taxon>Multicrustacea</taxon>
        <taxon>Malacostraca</taxon>
        <taxon>Eumalacostraca</taxon>
        <taxon>Eucarida</taxon>
        <taxon>Decapoda</taxon>
        <taxon>Pleocyemata</taxon>
        <taxon>Brachyura</taxon>
        <taxon>Eubrachyura</taxon>
        <taxon>Portunoidea</taxon>
        <taxon>Portunidae</taxon>
        <taxon>Portuninae</taxon>
        <taxon>Portunus</taxon>
    </lineage>
</organism>